<dbReference type="AlphaFoldDB" id="A0A822YIG7"/>
<reference evidence="1 2" key="1">
    <citation type="journal article" date="2020" name="Mol. Biol. Evol.">
        <title>Distinct Expression and Methylation Patterns for Genes with Different Fates following a Single Whole-Genome Duplication in Flowering Plants.</title>
        <authorList>
            <person name="Shi T."/>
            <person name="Rahmani R.S."/>
            <person name="Gugger P.F."/>
            <person name="Wang M."/>
            <person name="Li H."/>
            <person name="Zhang Y."/>
            <person name="Li Z."/>
            <person name="Wang Q."/>
            <person name="Van de Peer Y."/>
            <person name="Marchal K."/>
            <person name="Chen J."/>
        </authorList>
    </citation>
    <scope>NUCLEOTIDE SEQUENCE [LARGE SCALE GENOMIC DNA]</scope>
    <source>
        <tissue evidence="1">Leaf</tissue>
    </source>
</reference>
<evidence type="ECO:0000313" key="1">
    <source>
        <dbReference type="EMBL" id="DAD31089.1"/>
    </source>
</evidence>
<name>A0A822YIG7_NELNU</name>
<keyword evidence="2" id="KW-1185">Reference proteome</keyword>
<proteinExistence type="predicted"/>
<accession>A0A822YIG7</accession>
<evidence type="ECO:0000313" key="2">
    <source>
        <dbReference type="Proteomes" id="UP000607653"/>
    </source>
</evidence>
<dbReference type="EMBL" id="DUZY01000003">
    <property type="protein sequence ID" value="DAD31089.1"/>
    <property type="molecule type" value="Genomic_DNA"/>
</dbReference>
<organism evidence="1 2">
    <name type="scientific">Nelumbo nucifera</name>
    <name type="common">Sacred lotus</name>
    <dbReference type="NCBI Taxonomy" id="4432"/>
    <lineage>
        <taxon>Eukaryota</taxon>
        <taxon>Viridiplantae</taxon>
        <taxon>Streptophyta</taxon>
        <taxon>Embryophyta</taxon>
        <taxon>Tracheophyta</taxon>
        <taxon>Spermatophyta</taxon>
        <taxon>Magnoliopsida</taxon>
        <taxon>Proteales</taxon>
        <taxon>Nelumbonaceae</taxon>
        <taxon>Nelumbo</taxon>
    </lineage>
</organism>
<dbReference type="Proteomes" id="UP000607653">
    <property type="component" value="Unassembled WGS sequence"/>
</dbReference>
<protein>
    <submittedName>
        <fullName evidence="1">Uncharacterized protein</fullName>
    </submittedName>
</protein>
<comment type="caution">
    <text evidence="1">The sequence shown here is derived from an EMBL/GenBank/DDBJ whole genome shotgun (WGS) entry which is preliminary data.</text>
</comment>
<gene>
    <name evidence="1" type="ORF">HUJ06_009940</name>
</gene>
<sequence length="28" mass="3488">MEEIVKEMKELEHITRYPFHHSKNRCTT</sequence>